<sequence>MFDHFERSMSRKSAYRVINKPDYLSHFKYKKDPEIEHTFIAIKNGEYDLDKEEVQLTKLMKDIRTKTSQQINRQLKQIGVLNYTPEKKRRFQSHYSDQDMIGEYKWFDTHHQESRNIRTFVVQDQKYLTHTNHLQQPQHTSFSTDFREKTNQPLSTRAKSKMSFMSTQRRDNRHDESIEQVIKSPFQNQLIRDIWDKSIAEELSTNATTHNVNQGIRYLRQEQEKLRENLEVIKLVQEGDNGISLMEASEQNQFLKDSNQRNFLDKQVIDQMKEENFKNSVFIRYLKGTTGGNNRLNLVWKPNKFTFTKIGPKIDETLYQQEK</sequence>
<keyword evidence="3" id="KW-1185">Reference proteome</keyword>
<evidence type="ECO:0000313" key="2">
    <source>
        <dbReference type="EMBL" id="CDW75975.1"/>
    </source>
</evidence>
<proteinExistence type="predicted"/>
<dbReference type="OrthoDB" id="10684871at2759"/>
<feature type="compositionally biased region" description="Polar residues" evidence="1">
    <location>
        <begin position="151"/>
        <end position="167"/>
    </location>
</feature>
<organism evidence="2 3">
    <name type="scientific">Stylonychia lemnae</name>
    <name type="common">Ciliate</name>
    <dbReference type="NCBI Taxonomy" id="5949"/>
    <lineage>
        <taxon>Eukaryota</taxon>
        <taxon>Sar</taxon>
        <taxon>Alveolata</taxon>
        <taxon>Ciliophora</taxon>
        <taxon>Intramacronucleata</taxon>
        <taxon>Spirotrichea</taxon>
        <taxon>Stichotrichia</taxon>
        <taxon>Sporadotrichida</taxon>
        <taxon>Oxytrichidae</taxon>
        <taxon>Stylonychinae</taxon>
        <taxon>Stylonychia</taxon>
    </lineage>
</organism>
<protein>
    <submittedName>
        <fullName evidence="2">Uncharacterized protein</fullName>
    </submittedName>
</protein>
<dbReference type="AlphaFoldDB" id="A0A078A1J1"/>
<dbReference type="Proteomes" id="UP000039865">
    <property type="component" value="Unassembled WGS sequence"/>
</dbReference>
<feature type="region of interest" description="Disordered" evidence="1">
    <location>
        <begin position="134"/>
        <end position="176"/>
    </location>
</feature>
<reference evidence="2 3" key="1">
    <citation type="submission" date="2014-06" db="EMBL/GenBank/DDBJ databases">
        <authorList>
            <person name="Swart Estienne"/>
        </authorList>
    </citation>
    <scope>NUCLEOTIDE SEQUENCE [LARGE SCALE GENOMIC DNA]</scope>
    <source>
        <strain evidence="2 3">130c</strain>
    </source>
</reference>
<evidence type="ECO:0000313" key="3">
    <source>
        <dbReference type="Proteomes" id="UP000039865"/>
    </source>
</evidence>
<gene>
    <name evidence="2" type="primary">Contig5385.g5758</name>
    <name evidence="2" type="ORF">STYLEM_4971</name>
</gene>
<name>A0A078A1J1_STYLE</name>
<feature type="compositionally biased region" description="Polar residues" evidence="1">
    <location>
        <begin position="134"/>
        <end position="144"/>
    </location>
</feature>
<accession>A0A078A1J1</accession>
<dbReference type="InParanoid" id="A0A078A1J1"/>
<evidence type="ECO:0000256" key="1">
    <source>
        <dbReference type="SAM" id="MobiDB-lite"/>
    </source>
</evidence>
<dbReference type="EMBL" id="CCKQ01004823">
    <property type="protein sequence ID" value="CDW75975.1"/>
    <property type="molecule type" value="Genomic_DNA"/>
</dbReference>